<evidence type="ECO:0000256" key="8">
    <source>
        <dbReference type="ARBA" id="ARBA00023034"/>
    </source>
</evidence>
<dbReference type="RefSeq" id="WP_051913636.1">
    <property type="nucleotide sequence ID" value="NZ_JMQM01000001.1"/>
</dbReference>
<dbReference type="CDD" id="cd05230">
    <property type="entry name" value="UGD_SDR_e"/>
    <property type="match status" value="1"/>
</dbReference>
<dbReference type="PANTHER" id="PTHR43078:SF6">
    <property type="entry name" value="UDP-GLUCURONIC ACID DECARBOXYLASE 1"/>
    <property type="match status" value="1"/>
</dbReference>
<comment type="caution">
    <text evidence="14">The sequence shown here is derived from an EMBL/GenBank/DDBJ whole genome shotgun (WGS) entry which is preliminary data.</text>
</comment>
<dbReference type="OrthoDB" id="9801785at2"/>
<dbReference type="InterPro" id="IPR001509">
    <property type="entry name" value="Epimerase_deHydtase"/>
</dbReference>
<evidence type="ECO:0000256" key="12">
    <source>
        <dbReference type="ARBA" id="ARBA00037859"/>
    </source>
</evidence>
<comment type="cofactor">
    <cofactor evidence="1">
        <name>NAD(+)</name>
        <dbReference type="ChEBI" id="CHEBI:57540"/>
    </cofactor>
</comment>
<protein>
    <submittedName>
        <fullName evidence="14">NAD-dependent epimerase/dehydratase</fullName>
    </submittedName>
</protein>
<dbReference type="Gene3D" id="3.40.50.720">
    <property type="entry name" value="NAD(P)-binding Rossmann-like Domain"/>
    <property type="match status" value="1"/>
</dbReference>
<evidence type="ECO:0000256" key="11">
    <source>
        <dbReference type="ARBA" id="ARBA00023239"/>
    </source>
</evidence>
<organism evidence="14 15">
    <name type="scientific">Nitratireductor basaltis</name>
    <dbReference type="NCBI Taxonomy" id="472175"/>
    <lineage>
        <taxon>Bacteria</taxon>
        <taxon>Pseudomonadati</taxon>
        <taxon>Pseudomonadota</taxon>
        <taxon>Alphaproteobacteria</taxon>
        <taxon>Hyphomicrobiales</taxon>
        <taxon>Phyllobacteriaceae</taxon>
        <taxon>Nitratireductor</taxon>
    </lineage>
</organism>
<keyword evidence="15" id="KW-1185">Reference proteome</keyword>
<dbReference type="Proteomes" id="UP000053675">
    <property type="component" value="Unassembled WGS sequence"/>
</dbReference>
<dbReference type="SUPFAM" id="SSF51735">
    <property type="entry name" value="NAD(P)-binding Rossmann-fold domains"/>
    <property type="match status" value="1"/>
</dbReference>
<evidence type="ECO:0000256" key="9">
    <source>
        <dbReference type="ARBA" id="ARBA00023136"/>
    </source>
</evidence>
<dbReference type="PANTHER" id="PTHR43078">
    <property type="entry name" value="UDP-GLUCURONIC ACID DECARBOXYLASE-RELATED"/>
    <property type="match status" value="1"/>
</dbReference>
<dbReference type="GO" id="GO:0005737">
    <property type="term" value="C:cytoplasm"/>
    <property type="evidence" value="ECO:0007669"/>
    <property type="project" value="TreeGrafter"/>
</dbReference>
<evidence type="ECO:0000256" key="10">
    <source>
        <dbReference type="ARBA" id="ARBA00023180"/>
    </source>
</evidence>
<dbReference type="InterPro" id="IPR044516">
    <property type="entry name" value="UXS-like"/>
</dbReference>
<comment type="subcellular location">
    <subcellularLocation>
        <location evidence="2">Golgi apparatus membrane</location>
        <topology evidence="2">Single-pass type II membrane protein</topology>
    </subcellularLocation>
    <subcellularLocation>
        <location evidence="12">Golgi apparatus</location>
        <location evidence="12">Golgi stack membrane</location>
    </subcellularLocation>
</comment>
<keyword evidence="5" id="KW-0735">Signal-anchor</keyword>
<dbReference type="GO" id="GO:0048040">
    <property type="term" value="F:UDP-glucuronate decarboxylase activity"/>
    <property type="evidence" value="ECO:0007669"/>
    <property type="project" value="TreeGrafter"/>
</dbReference>
<accession>A0A084U8H0</accession>
<dbReference type="InterPro" id="IPR036291">
    <property type="entry name" value="NAD(P)-bd_dom_sf"/>
</dbReference>
<dbReference type="GO" id="GO:0070403">
    <property type="term" value="F:NAD+ binding"/>
    <property type="evidence" value="ECO:0007669"/>
    <property type="project" value="InterPro"/>
</dbReference>
<dbReference type="GO" id="GO:0042732">
    <property type="term" value="P:D-xylose metabolic process"/>
    <property type="evidence" value="ECO:0007669"/>
    <property type="project" value="InterPro"/>
</dbReference>
<keyword evidence="3" id="KW-0812">Transmembrane</keyword>
<dbReference type="FunFam" id="3.40.50.720:FF:000065">
    <property type="entry name" value="UDP-glucuronic acid decarboxylase 1"/>
    <property type="match status" value="1"/>
</dbReference>
<sequence length="349" mass="38343">MHIPTPTPSKAARSPFHNKVVCVTGGAGFVGSHMCRRLLKDGAHVTCLDNLDTGRHGNIAALEARTSFSFIQHDINDPLPPGLPEFDYIFNLACPASPVHYQRDPVFTALTCSRGVFNLLERAHRDGALLLQASTSEIYGDPLIHPQPESYWGNVNSCGTRSCYDEGKRFAETLIRDFGTRYGVPIRIARIFNTYGPHMQFDDGRVVSNFVVQALKGQPLTIYGDGSQTRSFCYVDDLVEGLLRLAASRTTGPDPVNLGNPEEFTVGELAELVLSSTGSLSPLVHRPLPQDDPKRRRPDITRAKKILGWAPATPLSAGLLQTIDEFRQRLELSLPLRTAPAAAREVRAC</sequence>
<keyword evidence="10" id="KW-0325">Glycoprotein</keyword>
<keyword evidence="8" id="KW-0333">Golgi apparatus</keyword>
<name>A0A084U8H0_9HYPH</name>
<gene>
    <name evidence="14" type="ORF">EL18_00271</name>
</gene>
<dbReference type="AlphaFoldDB" id="A0A084U8H0"/>
<dbReference type="EMBL" id="JMQM01000001">
    <property type="protein sequence ID" value="KFB09256.1"/>
    <property type="molecule type" value="Genomic_DNA"/>
</dbReference>
<evidence type="ECO:0000256" key="7">
    <source>
        <dbReference type="ARBA" id="ARBA00023027"/>
    </source>
</evidence>
<dbReference type="PATRIC" id="fig|472175.3.peg.278"/>
<dbReference type="Pfam" id="PF01370">
    <property type="entry name" value="Epimerase"/>
    <property type="match status" value="1"/>
</dbReference>
<evidence type="ECO:0000256" key="6">
    <source>
        <dbReference type="ARBA" id="ARBA00022989"/>
    </source>
</evidence>
<evidence type="ECO:0000256" key="1">
    <source>
        <dbReference type="ARBA" id="ARBA00001911"/>
    </source>
</evidence>
<evidence type="ECO:0000256" key="4">
    <source>
        <dbReference type="ARBA" id="ARBA00022793"/>
    </source>
</evidence>
<dbReference type="UniPathway" id="UPA00796">
    <property type="reaction ID" value="UER00771"/>
</dbReference>
<keyword evidence="6" id="KW-1133">Transmembrane helix</keyword>
<keyword evidence="7" id="KW-0520">NAD</keyword>
<evidence type="ECO:0000256" key="2">
    <source>
        <dbReference type="ARBA" id="ARBA00004323"/>
    </source>
</evidence>
<proteinExistence type="predicted"/>
<evidence type="ECO:0000313" key="14">
    <source>
        <dbReference type="EMBL" id="KFB09256.1"/>
    </source>
</evidence>
<evidence type="ECO:0000256" key="5">
    <source>
        <dbReference type="ARBA" id="ARBA00022968"/>
    </source>
</evidence>
<keyword evidence="4" id="KW-0210">Decarboxylase</keyword>
<evidence type="ECO:0000259" key="13">
    <source>
        <dbReference type="Pfam" id="PF01370"/>
    </source>
</evidence>
<keyword evidence="11" id="KW-0456">Lyase</keyword>
<keyword evidence="9" id="KW-0472">Membrane</keyword>
<feature type="domain" description="NAD-dependent epimerase/dehydratase" evidence="13">
    <location>
        <begin position="21"/>
        <end position="259"/>
    </location>
</feature>
<evidence type="ECO:0000313" key="15">
    <source>
        <dbReference type="Proteomes" id="UP000053675"/>
    </source>
</evidence>
<dbReference type="GO" id="GO:0033320">
    <property type="term" value="P:UDP-D-xylose biosynthetic process"/>
    <property type="evidence" value="ECO:0007669"/>
    <property type="project" value="UniProtKB-UniPathway"/>
</dbReference>
<reference evidence="14 15" key="1">
    <citation type="submission" date="2014-05" db="EMBL/GenBank/DDBJ databases">
        <title>Draft Genome Sequence of Nitratireductor basaltis Strain UMTGB225, A Marine Bacterium Isolated from Green Barrel Tunicate.</title>
        <authorList>
            <person name="Gan H.Y."/>
        </authorList>
    </citation>
    <scope>NUCLEOTIDE SEQUENCE [LARGE SCALE GENOMIC DNA]</scope>
    <source>
        <strain evidence="14 15">UMTGB225</strain>
    </source>
</reference>
<dbReference type="STRING" id="472175.EL18_00271"/>
<dbReference type="eggNOG" id="COG0451">
    <property type="taxonomic scope" value="Bacteria"/>
</dbReference>
<evidence type="ECO:0000256" key="3">
    <source>
        <dbReference type="ARBA" id="ARBA00022692"/>
    </source>
</evidence>